<dbReference type="Pfam" id="PF01527">
    <property type="entry name" value="HTH_Tnp_1"/>
    <property type="match status" value="1"/>
</dbReference>
<dbReference type="Proteomes" id="UP001519290">
    <property type="component" value="Unassembled WGS sequence"/>
</dbReference>
<sequence length="61" mass="7015">MCTIPAPYPQEFREDVVRVARSREDGITIAQIAKDFGVHEMTLHKWIRQADIDDGNSRQDS</sequence>
<gene>
    <name evidence="1" type="ORF">JOF43_003816</name>
</gene>
<dbReference type="InterPro" id="IPR009057">
    <property type="entry name" value="Homeodomain-like_sf"/>
</dbReference>
<evidence type="ECO:0000313" key="1">
    <source>
        <dbReference type="EMBL" id="MBP2383827.1"/>
    </source>
</evidence>
<organism evidence="1 2">
    <name type="scientific">Brachybacterium sacelli</name>
    <dbReference type="NCBI Taxonomy" id="173364"/>
    <lineage>
        <taxon>Bacteria</taxon>
        <taxon>Bacillati</taxon>
        <taxon>Actinomycetota</taxon>
        <taxon>Actinomycetes</taxon>
        <taxon>Micrococcales</taxon>
        <taxon>Dermabacteraceae</taxon>
        <taxon>Brachybacterium</taxon>
    </lineage>
</organism>
<dbReference type="InterPro" id="IPR002514">
    <property type="entry name" value="Transposase_8"/>
</dbReference>
<name>A0ABS4X5U3_9MICO</name>
<accession>A0ABS4X5U3</accession>
<dbReference type="EMBL" id="JAGIOD010000002">
    <property type="protein sequence ID" value="MBP2383827.1"/>
    <property type="molecule type" value="Genomic_DNA"/>
</dbReference>
<reference evidence="1 2" key="1">
    <citation type="submission" date="2021-03" db="EMBL/GenBank/DDBJ databases">
        <title>Sequencing the genomes of 1000 actinobacteria strains.</title>
        <authorList>
            <person name="Klenk H.-P."/>
        </authorList>
    </citation>
    <scope>NUCLEOTIDE SEQUENCE [LARGE SCALE GENOMIC DNA]</scope>
    <source>
        <strain evidence="1 2">DSM 14566</strain>
    </source>
</reference>
<dbReference type="SUPFAM" id="SSF46689">
    <property type="entry name" value="Homeodomain-like"/>
    <property type="match status" value="1"/>
</dbReference>
<evidence type="ECO:0000313" key="2">
    <source>
        <dbReference type="Proteomes" id="UP001519290"/>
    </source>
</evidence>
<keyword evidence="2" id="KW-1185">Reference proteome</keyword>
<dbReference type="InterPro" id="IPR036388">
    <property type="entry name" value="WH-like_DNA-bd_sf"/>
</dbReference>
<protein>
    <submittedName>
        <fullName evidence="1">Transposase-like protein</fullName>
    </submittedName>
</protein>
<dbReference type="Gene3D" id="1.10.10.10">
    <property type="entry name" value="Winged helix-like DNA-binding domain superfamily/Winged helix DNA-binding domain"/>
    <property type="match status" value="1"/>
</dbReference>
<proteinExistence type="predicted"/>
<comment type="caution">
    <text evidence="1">The sequence shown here is derived from an EMBL/GenBank/DDBJ whole genome shotgun (WGS) entry which is preliminary data.</text>
</comment>